<evidence type="ECO:0000313" key="6">
    <source>
        <dbReference type="Proteomes" id="UP000776629"/>
    </source>
</evidence>
<comment type="function">
    <text evidence="4">Transfers an acetyl group from acetyl-CoA to L-serine, forming acetyl-L-serine.</text>
</comment>
<evidence type="ECO:0000256" key="2">
    <source>
        <dbReference type="ARBA" id="ARBA00022679"/>
    </source>
</evidence>
<proteinExistence type="inferred from homology"/>
<protein>
    <recommendedName>
        <fullName evidence="4">Serine O-acetyltransferase</fullName>
        <shortName evidence="4">SAT</shortName>
        <ecNumber evidence="4">2.3.1.30</ecNumber>
    </recommendedName>
</protein>
<comment type="catalytic activity">
    <reaction evidence="4">
        <text>L-serine + acetyl-CoA = O-acetyl-L-serine + CoA</text>
        <dbReference type="Rhea" id="RHEA:24560"/>
        <dbReference type="ChEBI" id="CHEBI:33384"/>
        <dbReference type="ChEBI" id="CHEBI:57287"/>
        <dbReference type="ChEBI" id="CHEBI:57288"/>
        <dbReference type="ChEBI" id="CHEBI:58340"/>
        <dbReference type="EC" id="2.3.1.30"/>
    </reaction>
</comment>
<dbReference type="RefSeq" id="WP_204776088.1">
    <property type="nucleotide sequence ID" value="NZ_JACJJQ010000007.1"/>
</dbReference>
<feature type="active site" description="Acyl-thioester intermediate" evidence="4">
    <location>
        <position position="112"/>
    </location>
</feature>
<comment type="pathway">
    <text evidence="4">Amino-acid biosynthesis; L-cysteine biosynthesis; L-cysteine from L-serine: step 1/2.</text>
</comment>
<dbReference type="HAMAP" id="MF_00295">
    <property type="entry name" value="MetA_acyltransf"/>
    <property type="match status" value="1"/>
</dbReference>
<sequence length="274" mass="31949">MAQEPFHIGILNLMHDKQATQDRFEAVLKATNYPVKVDFFYPTSHYQGRSVPELVRSISQPLTLTNLARFDGFIITGAPIEKLAFSAVQYWQEVQALMDELDRLAIPQLYVCWGAMAALNHFYGIEKRPLPVKYFGVFANQIINPTPLLTGLPSPFWAPHARYAEMDWHQLQTVSTIKINASSADGLLLLLTNQQRRQAFLFAHLEYEREALLVEYQREVAAHPENHYRQPLNYFRHPALMRGPQFKWQITQHVFFLNWLHQLDAYRHQTEVEE</sequence>
<dbReference type="Pfam" id="PF04204">
    <property type="entry name" value="HTS"/>
    <property type="match status" value="1"/>
</dbReference>
<dbReference type="PANTHER" id="PTHR20919:SF0">
    <property type="entry name" value="HOMOSERINE O-SUCCINYLTRANSFERASE"/>
    <property type="match status" value="1"/>
</dbReference>
<feature type="site" description="Important for substrate specificity" evidence="4">
    <location>
        <position position="161"/>
    </location>
</feature>
<dbReference type="InterPro" id="IPR033752">
    <property type="entry name" value="MetA_family"/>
</dbReference>
<comment type="caution">
    <text evidence="4">Lacks conserved residue(s) required for the propagation of feature annotation.</text>
</comment>
<dbReference type="Proteomes" id="UP000776629">
    <property type="component" value="Unassembled WGS sequence"/>
</dbReference>
<accession>A0ABS2EN37</accession>
<feature type="active site" description="Proton acceptor" evidence="4">
    <location>
        <position position="204"/>
    </location>
</feature>
<dbReference type="PIRSF" id="PIRSF000450">
    <property type="entry name" value="H_ser_succinyltr"/>
    <property type="match status" value="1"/>
</dbReference>
<dbReference type="SUPFAM" id="SSF52317">
    <property type="entry name" value="Class I glutamine amidotransferase-like"/>
    <property type="match status" value="1"/>
</dbReference>
<dbReference type="Gene3D" id="3.40.50.880">
    <property type="match status" value="1"/>
</dbReference>
<keyword evidence="4" id="KW-0198">Cysteine biosynthesis</keyword>
<keyword evidence="4" id="KW-0963">Cytoplasm</keyword>
<evidence type="ECO:0000256" key="4">
    <source>
        <dbReference type="HAMAP-Rule" id="MF_00295"/>
    </source>
</evidence>
<comment type="caution">
    <text evidence="5">The sequence shown here is derived from an EMBL/GenBank/DDBJ whole genome shotgun (WGS) entry which is preliminary data.</text>
</comment>
<dbReference type="PANTHER" id="PTHR20919">
    <property type="entry name" value="HOMOSERINE O-SUCCINYLTRANSFERASE"/>
    <property type="match status" value="1"/>
</dbReference>
<dbReference type="EC" id="2.3.1.30" evidence="4"/>
<feature type="binding site" evidence="4">
    <location>
        <position position="218"/>
    </location>
    <ligand>
        <name>substrate</name>
    </ligand>
</feature>
<keyword evidence="1 4" id="KW-0028">Amino-acid biosynthesis</keyword>
<keyword evidence="3 4" id="KW-0012">Acyltransferase</keyword>
<organism evidence="5 6">
    <name type="scientific">Limosilactobacillus alvi</name>
    <dbReference type="NCBI Taxonomy" id="990412"/>
    <lineage>
        <taxon>Bacteria</taxon>
        <taxon>Bacillati</taxon>
        <taxon>Bacillota</taxon>
        <taxon>Bacilli</taxon>
        <taxon>Lactobacillales</taxon>
        <taxon>Lactobacillaceae</taxon>
        <taxon>Limosilactobacillus</taxon>
    </lineage>
</organism>
<gene>
    <name evidence="5" type="ORF">H5993_02545</name>
</gene>
<comment type="similarity">
    <text evidence="4">Belongs to the MetA family.</text>
</comment>
<feature type="active site" evidence="4">
    <location>
        <position position="206"/>
    </location>
</feature>
<comment type="subcellular location">
    <subcellularLocation>
        <location evidence="4">Cytoplasm</location>
    </subcellularLocation>
</comment>
<evidence type="ECO:0000256" key="1">
    <source>
        <dbReference type="ARBA" id="ARBA00022605"/>
    </source>
</evidence>
<feature type="binding site" evidence="4">
    <location>
        <position position="133"/>
    </location>
    <ligand>
        <name>substrate</name>
    </ligand>
</feature>
<dbReference type="EMBL" id="JACJJQ010000007">
    <property type="protein sequence ID" value="MBM6753645.1"/>
    <property type="molecule type" value="Genomic_DNA"/>
</dbReference>
<evidence type="ECO:0000313" key="5">
    <source>
        <dbReference type="EMBL" id="MBM6753645.1"/>
    </source>
</evidence>
<reference evidence="5 6" key="1">
    <citation type="journal article" date="2021" name="Sci. Rep.">
        <title>The distribution of antibiotic resistance genes in chicken gut microbiota commensals.</title>
        <authorList>
            <person name="Juricova H."/>
            <person name="Matiasovicova J."/>
            <person name="Kubasova T."/>
            <person name="Cejkova D."/>
            <person name="Rychlik I."/>
        </authorList>
    </citation>
    <scope>NUCLEOTIDE SEQUENCE [LARGE SCALE GENOMIC DNA]</scope>
    <source>
        <strain evidence="5 6">An810</strain>
    </source>
</reference>
<evidence type="ECO:0000256" key="3">
    <source>
        <dbReference type="ARBA" id="ARBA00023315"/>
    </source>
</evidence>
<dbReference type="InterPro" id="IPR029062">
    <property type="entry name" value="Class_I_gatase-like"/>
</dbReference>
<keyword evidence="2 4" id="KW-0808">Transferase</keyword>
<name>A0ABS2EN37_9LACO</name>
<feature type="site" description="Important for acyl-CoA specificity" evidence="4">
    <location>
        <position position="81"/>
    </location>
</feature>
<keyword evidence="6" id="KW-1185">Reference proteome</keyword>